<dbReference type="OrthoDB" id="1246428at2"/>
<evidence type="ECO:0000313" key="2">
    <source>
        <dbReference type="Proteomes" id="UP000199643"/>
    </source>
</evidence>
<gene>
    <name evidence="1" type="ORF">SAMN05421827_10267</name>
</gene>
<dbReference type="RefSeq" id="WP_090496846.1">
    <property type="nucleotide sequence ID" value="NZ_FNCH01000002.1"/>
</dbReference>
<proteinExistence type="predicted"/>
<protein>
    <submittedName>
        <fullName evidence="1">Uncharacterized protein</fullName>
    </submittedName>
</protein>
<name>A0A1G7PWK8_9SPHI</name>
<dbReference type="STRING" id="405671.SAMN05421827_10267"/>
<organism evidence="1 2">
    <name type="scientific">Pedobacter terrae</name>
    <dbReference type="NCBI Taxonomy" id="405671"/>
    <lineage>
        <taxon>Bacteria</taxon>
        <taxon>Pseudomonadati</taxon>
        <taxon>Bacteroidota</taxon>
        <taxon>Sphingobacteriia</taxon>
        <taxon>Sphingobacteriales</taxon>
        <taxon>Sphingobacteriaceae</taxon>
        <taxon>Pedobacter</taxon>
    </lineage>
</organism>
<dbReference type="EMBL" id="FNCH01000002">
    <property type="protein sequence ID" value="SDF90595.1"/>
    <property type="molecule type" value="Genomic_DNA"/>
</dbReference>
<reference evidence="2" key="1">
    <citation type="submission" date="2016-10" db="EMBL/GenBank/DDBJ databases">
        <authorList>
            <person name="Varghese N."/>
            <person name="Submissions S."/>
        </authorList>
    </citation>
    <scope>NUCLEOTIDE SEQUENCE [LARGE SCALE GENOMIC DNA]</scope>
    <source>
        <strain evidence="2">DSM 17933</strain>
    </source>
</reference>
<dbReference type="Proteomes" id="UP000199643">
    <property type="component" value="Unassembled WGS sequence"/>
</dbReference>
<dbReference type="AlphaFoldDB" id="A0A1G7PWK8"/>
<sequence>MATQINIVSSISSLVQEIEKLLKDMQLNFYLEKRDDDKKEYIKIEDFKNLDNEIDKNYYAFYITSLPFDKEKDKSFFDDLFCVHVIEGLGGRETKNELENISMRIVSKTPDREIKSFLNALSKQLKNDDGYGMGIGPGSSSFYKNTFYKKDKVKNKTLWFDFKRKVQPIVIE</sequence>
<keyword evidence="2" id="KW-1185">Reference proteome</keyword>
<accession>A0A1G7PWK8</accession>
<evidence type="ECO:0000313" key="1">
    <source>
        <dbReference type="EMBL" id="SDF90595.1"/>
    </source>
</evidence>